<keyword evidence="3" id="KW-1185">Reference proteome</keyword>
<evidence type="ECO:0000256" key="1">
    <source>
        <dbReference type="SAM" id="MobiDB-lite"/>
    </source>
</evidence>
<reference evidence="2" key="1">
    <citation type="submission" date="2021-06" db="EMBL/GenBank/DDBJ databases">
        <authorList>
            <person name="Kallberg Y."/>
            <person name="Tangrot J."/>
            <person name="Rosling A."/>
        </authorList>
    </citation>
    <scope>NUCLEOTIDE SEQUENCE</scope>
    <source>
        <strain evidence="2">AZ414A</strain>
    </source>
</reference>
<feature type="region of interest" description="Disordered" evidence="1">
    <location>
        <begin position="1"/>
        <end position="21"/>
    </location>
</feature>
<accession>A0A9N9D3Z1</accession>
<proteinExistence type="predicted"/>
<organism evidence="2 3">
    <name type="scientific">Diversispora eburnea</name>
    <dbReference type="NCBI Taxonomy" id="1213867"/>
    <lineage>
        <taxon>Eukaryota</taxon>
        <taxon>Fungi</taxon>
        <taxon>Fungi incertae sedis</taxon>
        <taxon>Mucoromycota</taxon>
        <taxon>Glomeromycotina</taxon>
        <taxon>Glomeromycetes</taxon>
        <taxon>Diversisporales</taxon>
        <taxon>Diversisporaceae</taxon>
        <taxon>Diversispora</taxon>
    </lineage>
</organism>
<comment type="caution">
    <text evidence="2">The sequence shown here is derived from an EMBL/GenBank/DDBJ whole genome shotgun (WGS) entry which is preliminary data.</text>
</comment>
<dbReference type="EMBL" id="CAJVPK010003271">
    <property type="protein sequence ID" value="CAG8625367.1"/>
    <property type="molecule type" value="Genomic_DNA"/>
</dbReference>
<feature type="compositionally biased region" description="Acidic residues" evidence="1">
    <location>
        <begin position="136"/>
        <end position="153"/>
    </location>
</feature>
<feature type="non-terminal residue" evidence="2">
    <location>
        <position position="1"/>
    </location>
</feature>
<feature type="compositionally biased region" description="Polar residues" evidence="1">
    <location>
        <begin position="11"/>
        <end position="21"/>
    </location>
</feature>
<dbReference type="OrthoDB" id="2486131at2759"/>
<evidence type="ECO:0000313" key="3">
    <source>
        <dbReference type="Proteomes" id="UP000789706"/>
    </source>
</evidence>
<evidence type="ECO:0000313" key="2">
    <source>
        <dbReference type="EMBL" id="CAG8625367.1"/>
    </source>
</evidence>
<dbReference type="AlphaFoldDB" id="A0A9N9D3Z1"/>
<feature type="region of interest" description="Disordered" evidence="1">
    <location>
        <begin position="131"/>
        <end position="197"/>
    </location>
</feature>
<name>A0A9N9D3Z1_9GLOM</name>
<gene>
    <name evidence="2" type="ORF">DEBURN_LOCUS10544</name>
</gene>
<protein>
    <submittedName>
        <fullName evidence="2">11644_t:CDS:1</fullName>
    </submittedName>
</protein>
<dbReference type="Proteomes" id="UP000789706">
    <property type="component" value="Unassembled WGS sequence"/>
</dbReference>
<sequence>YGSQIPDRIPQVSTVSEQPSNTVSALITSEEIDRKIQTAVASLENQKSESNKIRSDPNLYLNNMDSDPSFFQNLMNIMKDISNYLANHEITASGKRKKNNPSSSDDMDAITKGMAELSLNLAKTSKVIKNLNSENDSSDSDSETGFNSEDDSAEFDHIKRKKNSGKSSPPKPKQPKVKKEGTKFRVSSSKSCKESQSKQTILEQIIRKIVRSELNEIIPLHLLQSFEPKFSSIRPAHIE</sequence>
<feature type="non-terminal residue" evidence="2">
    <location>
        <position position="239"/>
    </location>
</feature>